<proteinExistence type="predicted"/>
<comment type="caution">
    <text evidence="2">The sequence shown here is derived from an EMBL/GenBank/DDBJ whole genome shotgun (WGS) entry which is preliminary data.</text>
</comment>
<sequence>MVLAVAFIACFSLLTILEILSSLNLFGFEGGMIVNSFVLGTITATFLKGLIVKKNSYILVASLIALAFSALTIMVYLASESFSYGIFGFITAPYVVRELKNKKKV</sequence>
<dbReference type="EMBL" id="DTLB01000005">
    <property type="protein sequence ID" value="HFW31496.1"/>
    <property type="molecule type" value="Genomic_DNA"/>
</dbReference>
<feature type="transmembrane region" description="Helical" evidence="1">
    <location>
        <begin position="57"/>
        <end position="76"/>
    </location>
</feature>
<evidence type="ECO:0000256" key="1">
    <source>
        <dbReference type="SAM" id="Phobius"/>
    </source>
</evidence>
<accession>A0A7C3MEE9</accession>
<reference evidence="2" key="1">
    <citation type="journal article" date="2020" name="mSystems">
        <title>Genome- and Community-Level Interaction Insights into Carbon Utilization and Element Cycling Functions of Hydrothermarchaeota in Hydrothermal Sediment.</title>
        <authorList>
            <person name="Zhou Z."/>
            <person name="Liu Y."/>
            <person name="Xu W."/>
            <person name="Pan J."/>
            <person name="Luo Z.H."/>
            <person name="Li M."/>
        </authorList>
    </citation>
    <scope>NUCLEOTIDE SEQUENCE [LARGE SCALE GENOMIC DNA]</scope>
    <source>
        <strain evidence="2">SpSt-87</strain>
    </source>
</reference>
<keyword evidence="1" id="KW-0472">Membrane</keyword>
<organism evidence="2">
    <name type="scientific">Archaeoglobus fulgidus</name>
    <dbReference type="NCBI Taxonomy" id="2234"/>
    <lineage>
        <taxon>Archaea</taxon>
        <taxon>Methanobacteriati</taxon>
        <taxon>Methanobacteriota</taxon>
        <taxon>Archaeoglobi</taxon>
        <taxon>Archaeoglobales</taxon>
        <taxon>Archaeoglobaceae</taxon>
        <taxon>Archaeoglobus</taxon>
    </lineage>
</organism>
<dbReference type="AlphaFoldDB" id="A0A7C3MEE9"/>
<gene>
    <name evidence="2" type="ORF">ENW66_00875</name>
</gene>
<name>A0A7C3MEE9_ARCFL</name>
<keyword evidence="1" id="KW-1133">Transmembrane helix</keyword>
<evidence type="ECO:0000313" key="2">
    <source>
        <dbReference type="EMBL" id="HFW31496.1"/>
    </source>
</evidence>
<keyword evidence="1" id="KW-0812">Transmembrane</keyword>
<feature type="transmembrane region" description="Helical" evidence="1">
    <location>
        <begin position="32"/>
        <end position="50"/>
    </location>
</feature>
<protein>
    <submittedName>
        <fullName evidence="2">Uncharacterized protein</fullName>
    </submittedName>
</protein>